<dbReference type="CDD" id="cd20254">
    <property type="entry name" value="CASIMO1_SMIM5"/>
    <property type="match status" value="1"/>
</dbReference>
<evidence type="ECO:0000256" key="2">
    <source>
        <dbReference type="ARBA" id="ARBA00022692"/>
    </source>
</evidence>
<evidence type="ECO:0008006" key="8">
    <source>
        <dbReference type="Google" id="ProtNLM"/>
    </source>
</evidence>
<feature type="transmembrane region" description="Helical" evidence="5">
    <location>
        <begin position="27"/>
        <end position="52"/>
    </location>
</feature>
<evidence type="ECO:0000313" key="6">
    <source>
        <dbReference type="Ensembl" id="ENSPMGP00000026696.1"/>
    </source>
</evidence>
<evidence type="ECO:0000256" key="3">
    <source>
        <dbReference type="ARBA" id="ARBA00022989"/>
    </source>
</evidence>
<protein>
    <recommendedName>
        <fullName evidence="8">Small integral membrane protein 5</fullName>
    </recommendedName>
</protein>
<dbReference type="InterPro" id="IPR031671">
    <property type="entry name" value="SMIM5/18/22"/>
</dbReference>
<evidence type="ECO:0000256" key="5">
    <source>
        <dbReference type="SAM" id="Phobius"/>
    </source>
</evidence>
<dbReference type="GO" id="GO:0016020">
    <property type="term" value="C:membrane"/>
    <property type="evidence" value="ECO:0007669"/>
    <property type="project" value="UniProtKB-SubCell"/>
</dbReference>
<keyword evidence="3 5" id="KW-1133">Transmembrane helix</keyword>
<sequence length="66" mass="7264">MAQEMLDIFQRIWAKLQGLPRAGALEIGAFTVLLLFLATFILMVVISCTSCCSAKAKRPSTRVHPV</sequence>
<evidence type="ECO:0000256" key="4">
    <source>
        <dbReference type="ARBA" id="ARBA00023136"/>
    </source>
</evidence>
<keyword evidence="7" id="KW-1185">Reference proteome</keyword>
<evidence type="ECO:0000313" key="7">
    <source>
        <dbReference type="Proteomes" id="UP000261520"/>
    </source>
</evidence>
<organism evidence="6 7">
    <name type="scientific">Periophthalmus magnuspinnatus</name>
    <dbReference type="NCBI Taxonomy" id="409849"/>
    <lineage>
        <taxon>Eukaryota</taxon>
        <taxon>Metazoa</taxon>
        <taxon>Chordata</taxon>
        <taxon>Craniata</taxon>
        <taxon>Vertebrata</taxon>
        <taxon>Euteleostomi</taxon>
        <taxon>Actinopterygii</taxon>
        <taxon>Neopterygii</taxon>
        <taxon>Teleostei</taxon>
        <taxon>Neoteleostei</taxon>
        <taxon>Acanthomorphata</taxon>
        <taxon>Gobiaria</taxon>
        <taxon>Gobiiformes</taxon>
        <taxon>Gobioidei</taxon>
        <taxon>Gobiidae</taxon>
        <taxon>Oxudercinae</taxon>
        <taxon>Periophthalmus</taxon>
    </lineage>
</organism>
<keyword evidence="4 5" id="KW-0472">Membrane</keyword>
<reference evidence="6" key="2">
    <citation type="submission" date="2025-09" db="UniProtKB">
        <authorList>
            <consortium name="Ensembl"/>
        </authorList>
    </citation>
    <scope>IDENTIFICATION</scope>
</reference>
<dbReference type="Pfam" id="PF15831">
    <property type="entry name" value="SMIM5_18_22"/>
    <property type="match status" value="1"/>
</dbReference>
<name>A0A3B4BDU4_9GOBI</name>
<dbReference type="PANTHER" id="PTHR37344:SF1">
    <property type="entry name" value="SMALL INTEGRAL MEMBRANE PROTEIN 5"/>
    <property type="match status" value="1"/>
</dbReference>
<dbReference type="Ensembl" id="ENSPMGT00000028432.1">
    <property type="protein sequence ID" value="ENSPMGP00000026696.1"/>
    <property type="gene ID" value="ENSPMGG00000021537.1"/>
</dbReference>
<dbReference type="InterPro" id="IPR047133">
    <property type="entry name" value="SMIM5"/>
</dbReference>
<dbReference type="AlphaFoldDB" id="A0A3B4BDU4"/>
<proteinExistence type="predicted"/>
<accession>A0A3B4BDU4</accession>
<reference evidence="6" key="1">
    <citation type="submission" date="2025-08" db="UniProtKB">
        <authorList>
            <consortium name="Ensembl"/>
        </authorList>
    </citation>
    <scope>IDENTIFICATION</scope>
</reference>
<dbReference type="PANTHER" id="PTHR37344">
    <property type="entry name" value="SMALL INTEGRAL MEMBRANE PROTEIN 5"/>
    <property type="match status" value="1"/>
</dbReference>
<comment type="subcellular location">
    <subcellularLocation>
        <location evidence="1">Membrane</location>
        <topology evidence="1">Single-pass membrane protein</topology>
    </subcellularLocation>
</comment>
<dbReference type="Proteomes" id="UP000261520">
    <property type="component" value="Unplaced"/>
</dbReference>
<evidence type="ECO:0000256" key="1">
    <source>
        <dbReference type="ARBA" id="ARBA00004167"/>
    </source>
</evidence>
<keyword evidence="2 5" id="KW-0812">Transmembrane</keyword>